<dbReference type="Proteomes" id="UP000887159">
    <property type="component" value="Unassembled WGS sequence"/>
</dbReference>
<dbReference type="AlphaFoldDB" id="A0A8X6VDI6"/>
<dbReference type="EMBL" id="BMAU01021238">
    <property type="protein sequence ID" value="GFY03489.1"/>
    <property type="molecule type" value="Genomic_DNA"/>
</dbReference>
<protein>
    <submittedName>
        <fullName evidence="1">DUF1758 domain-containing protein</fullName>
    </submittedName>
</protein>
<reference evidence="1" key="1">
    <citation type="submission" date="2020-08" db="EMBL/GenBank/DDBJ databases">
        <title>Multicomponent nature underlies the extraordinary mechanical properties of spider dragline silk.</title>
        <authorList>
            <person name="Kono N."/>
            <person name="Nakamura H."/>
            <person name="Mori M."/>
            <person name="Yoshida Y."/>
            <person name="Ohtoshi R."/>
            <person name="Malay A.D."/>
            <person name="Moran D.A.P."/>
            <person name="Tomita M."/>
            <person name="Numata K."/>
            <person name="Arakawa K."/>
        </authorList>
    </citation>
    <scope>NUCLEOTIDE SEQUENCE</scope>
</reference>
<dbReference type="Pfam" id="PF03564">
    <property type="entry name" value="DUF1759"/>
    <property type="match status" value="1"/>
</dbReference>
<evidence type="ECO:0000313" key="2">
    <source>
        <dbReference type="Proteomes" id="UP000887159"/>
    </source>
</evidence>
<gene>
    <name evidence="1" type="primary">AVEN_215988_1</name>
    <name evidence="1" type="ORF">TNCV_3211261</name>
</gene>
<evidence type="ECO:0000313" key="1">
    <source>
        <dbReference type="EMBL" id="GFY03489.1"/>
    </source>
</evidence>
<keyword evidence="2" id="KW-1185">Reference proteome</keyword>
<sequence>MEDAENFRDRYIEMCTRVDLKIRETVVPTETEKRSFKLPKIELKKFSGEAKDFLAFWSQFQKIHNDKGIAEEDKMQYLLQSVEPKSKAERLVLSFPATAENYPKAIDQLKERFGREDLLVQIYVRELLNLVMKNAVSGRTKTDLSALYDELEGKLRSLESLGRTQEKYGDFLTPLVESCLPEEILMAWERKRNTETDAKGSRTLKHLMTFLRLEVQGEEMVQLAKSGFGTPIRKKRFSN</sequence>
<accession>A0A8X6VDI6</accession>
<dbReference type="PANTHER" id="PTHR22954">
    <property type="entry name" value="RETROVIRAL PROTEASE-RELATED"/>
    <property type="match status" value="1"/>
</dbReference>
<dbReference type="PANTHER" id="PTHR22954:SF3">
    <property type="entry name" value="PROTEIN CBG08539"/>
    <property type="match status" value="1"/>
</dbReference>
<comment type="caution">
    <text evidence="1">The sequence shown here is derived from an EMBL/GenBank/DDBJ whole genome shotgun (WGS) entry which is preliminary data.</text>
</comment>
<name>A0A8X6VDI6_TRICX</name>
<proteinExistence type="predicted"/>
<dbReference type="InterPro" id="IPR005312">
    <property type="entry name" value="DUF1759"/>
</dbReference>
<organism evidence="1 2">
    <name type="scientific">Trichonephila clavipes</name>
    <name type="common">Golden silk orbweaver</name>
    <name type="synonym">Nephila clavipes</name>
    <dbReference type="NCBI Taxonomy" id="2585209"/>
    <lineage>
        <taxon>Eukaryota</taxon>
        <taxon>Metazoa</taxon>
        <taxon>Ecdysozoa</taxon>
        <taxon>Arthropoda</taxon>
        <taxon>Chelicerata</taxon>
        <taxon>Arachnida</taxon>
        <taxon>Araneae</taxon>
        <taxon>Araneomorphae</taxon>
        <taxon>Entelegynae</taxon>
        <taxon>Araneoidea</taxon>
        <taxon>Nephilidae</taxon>
        <taxon>Trichonephila</taxon>
    </lineage>
</organism>